<protein>
    <recommendedName>
        <fullName evidence="3">DUF4298 domain-containing protein</fullName>
    </recommendedName>
</protein>
<accession>A0A7D7QZV3</accession>
<dbReference type="KEGG" id="gji:H1R19_22205"/>
<dbReference type="EMBL" id="CP059491">
    <property type="protein sequence ID" value="QMT01491.1"/>
    <property type="molecule type" value="Genomic_DNA"/>
</dbReference>
<gene>
    <name evidence="1" type="ORF">H1R19_22205</name>
</gene>
<reference evidence="2" key="1">
    <citation type="submission" date="2020-07" db="EMBL/GenBank/DDBJ databases">
        <title>novel species isolated from the respiratory tract of Marmot.</title>
        <authorList>
            <person name="Zhang G."/>
        </authorList>
    </citation>
    <scope>NUCLEOTIDE SEQUENCE [LARGE SCALE GENOMIC DNA]</scope>
    <source>
        <strain evidence="2">686</strain>
    </source>
</reference>
<dbReference type="Proteomes" id="UP000515663">
    <property type="component" value="Chromosome"/>
</dbReference>
<organism evidence="1 2">
    <name type="scientific">Gordonia jinghuaiqii</name>
    <dbReference type="NCBI Taxonomy" id="2758710"/>
    <lineage>
        <taxon>Bacteria</taxon>
        <taxon>Bacillati</taxon>
        <taxon>Actinomycetota</taxon>
        <taxon>Actinomycetes</taxon>
        <taxon>Mycobacteriales</taxon>
        <taxon>Gordoniaceae</taxon>
        <taxon>Gordonia</taxon>
    </lineage>
</organism>
<evidence type="ECO:0008006" key="3">
    <source>
        <dbReference type="Google" id="ProtNLM"/>
    </source>
</evidence>
<evidence type="ECO:0000313" key="1">
    <source>
        <dbReference type="EMBL" id="QMT01491.1"/>
    </source>
</evidence>
<dbReference type="RefSeq" id="WP_219850180.1">
    <property type="nucleotide sequence ID" value="NZ_CP059491.1"/>
</dbReference>
<keyword evidence="2" id="KW-1185">Reference proteome</keyword>
<name>A0A7D7QZV3_9ACTN</name>
<dbReference type="AlphaFoldDB" id="A0A7D7QZV3"/>
<evidence type="ECO:0000313" key="2">
    <source>
        <dbReference type="Proteomes" id="UP000515663"/>
    </source>
</evidence>
<sequence length="102" mass="10954">MNAEDGSGAGDAGLADVVRTLTAELELLRVRVGRIEREIATTRPLVAAVRGLDIWDYTPYGVHPGSDWVAIDRAAAAELLAALAGVDHWQPWSTPIEARPQP</sequence>
<proteinExistence type="predicted"/>